<dbReference type="AlphaFoldDB" id="A0A951Q356"/>
<name>A0A951Q356_9NOST</name>
<dbReference type="InterPro" id="IPR007038">
    <property type="entry name" value="HupE_UreJ"/>
</dbReference>
<reference evidence="2" key="2">
    <citation type="journal article" date="2022" name="Microbiol. Resour. Announc.">
        <title>Metagenome Sequencing to Explore Phylogenomics of Terrestrial Cyanobacteria.</title>
        <authorList>
            <person name="Ward R.D."/>
            <person name="Stajich J.E."/>
            <person name="Johansen J.R."/>
            <person name="Huntemann M."/>
            <person name="Clum A."/>
            <person name="Foster B."/>
            <person name="Foster B."/>
            <person name="Roux S."/>
            <person name="Palaniappan K."/>
            <person name="Varghese N."/>
            <person name="Mukherjee S."/>
            <person name="Reddy T.B.K."/>
            <person name="Daum C."/>
            <person name="Copeland A."/>
            <person name="Chen I.A."/>
            <person name="Ivanova N.N."/>
            <person name="Kyrpides N.C."/>
            <person name="Shapiro N."/>
            <person name="Eloe-Fadrosh E.A."/>
            <person name="Pietrasiak N."/>
        </authorList>
    </citation>
    <scope>NUCLEOTIDE SEQUENCE</scope>
    <source>
        <strain evidence="2">JT2-VF2</strain>
    </source>
</reference>
<evidence type="ECO:0000313" key="2">
    <source>
        <dbReference type="EMBL" id="MBW4563607.1"/>
    </source>
</evidence>
<keyword evidence="1" id="KW-0472">Membrane</keyword>
<feature type="transmembrane region" description="Helical" evidence="1">
    <location>
        <begin position="66"/>
        <end position="92"/>
    </location>
</feature>
<protein>
    <submittedName>
        <fullName evidence="2">HupE/UreJ family protein</fullName>
    </submittedName>
</protein>
<organism evidence="2 3">
    <name type="scientific">Mojavia pulchra JT2-VF2</name>
    <dbReference type="NCBI Taxonomy" id="287848"/>
    <lineage>
        <taxon>Bacteria</taxon>
        <taxon>Bacillati</taxon>
        <taxon>Cyanobacteriota</taxon>
        <taxon>Cyanophyceae</taxon>
        <taxon>Nostocales</taxon>
        <taxon>Nostocaceae</taxon>
    </lineage>
</organism>
<feature type="transmembrane region" description="Helical" evidence="1">
    <location>
        <begin position="17"/>
        <end position="36"/>
    </location>
</feature>
<keyword evidence="1" id="KW-0812">Transmembrane</keyword>
<feature type="transmembrane region" description="Helical" evidence="1">
    <location>
        <begin position="128"/>
        <end position="145"/>
    </location>
</feature>
<feature type="transmembrane region" description="Helical" evidence="1">
    <location>
        <begin position="187"/>
        <end position="206"/>
    </location>
</feature>
<sequence>MLAIELSPSTTALKHRHLGAIAVLALISVLSSLSGFHGHESISNCWEGLLWGIADPVISLDRLASIVAIGLLSAGIARGALIAASFVLAAVFGTAVHFFYMNLAGADIAIAISTVAIGVMLMSKQPNLILLSLLGALAGLFHGYANAEFIVGAGILPLVVYVLGVTLTQCVLIMSAREINQILPSKISLISLAFAACGIVFLSNSIRAIM</sequence>
<keyword evidence="1" id="KW-1133">Transmembrane helix</keyword>
<dbReference type="Pfam" id="PF04955">
    <property type="entry name" value="HupE_UreJ"/>
    <property type="match status" value="1"/>
</dbReference>
<evidence type="ECO:0000256" key="1">
    <source>
        <dbReference type="SAM" id="Phobius"/>
    </source>
</evidence>
<feature type="transmembrane region" description="Helical" evidence="1">
    <location>
        <begin position="98"/>
        <end position="121"/>
    </location>
</feature>
<accession>A0A951Q356</accession>
<gene>
    <name evidence="2" type="ORF">KME32_21180</name>
</gene>
<proteinExistence type="predicted"/>
<comment type="caution">
    <text evidence="2">The sequence shown here is derived from an EMBL/GenBank/DDBJ whole genome shotgun (WGS) entry which is preliminary data.</text>
</comment>
<dbReference type="Proteomes" id="UP000715781">
    <property type="component" value="Unassembled WGS sequence"/>
</dbReference>
<feature type="transmembrane region" description="Helical" evidence="1">
    <location>
        <begin position="151"/>
        <end position="175"/>
    </location>
</feature>
<evidence type="ECO:0000313" key="3">
    <source>
        <dbReference type="Proteomes" id="UP000715781"/>
    </source>
</evidence>
<dbReference type="EMBL" id="JAHHHN010000014">
    <property type="protein sequence ID" value="MBW4563607.1"/>
    <property type="molecule type" value="Genomic_DNA"/>
</dbReference>
<reference evidence="2" key="1">
    <citation type="submission" date="2021-05" db="EMBL/GenBank/DDBJ databases">
        <authorList>
            <person name="Pietrasiak N."/>
            <person name="Ward R."/>
            <person name="Stajich J.E."/>
            <person name="Kurbessoian T."/>
        </authorList>
    </citation>
    <scope>NUCLEOTIDE SEQUENCE</scope>
    <source>
        <strain evidence="2">JT2-VF2</strain>
    </source>
</reference>